<evidence type="ECO:0000313" key="3">
    <source>
        <dbReference type="Proteomes" id="UP000190837"/>
    </source>
</evidence>
<dbReference type="SUPFAM" id="SSF102114">
    <property type="entry name" value="Radical SAM enzymes"/>
    <property type="match status" value="1"/>
</dbReference>
<dbReference type="AlphaFoldDB" id="A0A1C3H3G1"/>
<gene>
    <name evidence="2" type="ORF">CHUV0807_0939</name>
</gene>
<dbReference type="Proteomes" id="UP000190837">
    <property type="component" value="Unassembled WGS sequence"/>
</dbReference>
<evidence type="ECO:0000259" key="1">
    <source>
        <dbReference type="Pfam" id="PF06969"/>
    </source>
</evidence>
<dbReference type="RefSeq" id="WP_256860924.1">
    <property type="nucleotide sequence ID" value="NZ_FKLO01000037.1"/>
</dbReference>
<dbReference type="InterPro" id="IPR058240">
    <property type="entry name" value="rSAM_sf"/>
</dbReference>
<reference evidence="3" key="1">
    <citation type="submission" date="2016-04" db="EMBL/GenBank/DDBJ databases">
        <authorList>
            <person name="Tagini F."/>
        </authorList>
    </citation>
    <scope>NUCLEOTIDE SEQUENCE [LARGE SCALE GENOMIC DNA]</scope>
    <source>
        <strain evidence="3">CHUV0807</strain>
    </source>
</reference>
<dbReference type="InterPro" id="IPR010723">
    <property type="entry name" value="HemN_C"/>
</dbReference>
<sequence>MMNVLRLKDGVPTAYLHERSALTLDELRATLTQFIAQGLIEADIEQHLKTSERGFALLNNVLDAFL</sequence>
<dbReference type="EMBL" id="FKLO01000037">
    <property type="protein sequence ID" value="SAM61764.1"/>
    <property type="molecule type" value="Genomic_DNA"/>
</dbReference>
<protein>
    <submittedName>
        <fullName evidence="2">Radical SAM family enzyme, similar to coproporphyrinogen III oxidase, oxygen-independent, clustered with nucleoside-triphosphatase RdgB</fullName>
    </submittedName>
</protein>
<dbReference type="Pfam" id="PF06969">
    <property type="entry name" value="HemN_C"/>
    <property type="match status" value="1"/>
</dbReference>
<name>A0A1C3H3G1_9GAMM</name>
<organism evidence="2 3">
    <name type="scientific">Cardiobacterium hominis</name>
    <dbReference type="NCBI Taxonomy" id="2718"/>
    <lineage>
        <taxon>Bacteria</taxon>
        <taxon>Pseudomonadati</taxon>
        <taxon>Pseudomonadota</taxon>
        <taxon>Gammaproteobacteria</taxon>
        <taxon>Cardiobacteriales</taxon>
        <taxon>Cardiobacteriaceae</taxon>
        <taxon>Cardiobacterium</taxon>
    </lineage>
</organism>
<evidence type="ECO:0000313" key="2">
    <source>
        <dbReference type="EMBL" id="SAM61764.1"/>
    </source>
</evidence>
<proteinExistence type="predicted"/>
<accession>A0A1C3H3G1</accession>
<feature type="domain" description="HemN C-terminal" evidence="1">
    <location>
        <begin position="1"/>
        <end position="57"/>
    </location>
</feature>